<comment type="caution">
    <text evidence="4">The sequence shown here is derived from an EMBL/GenBank/DDBJ whole genome shotgun (WGS) entry which is preliminary data.</text>
</comment>
<dbReference type="SUPFAM" id="SSF69318">
    <property type="entry name" value="Integrin alpha N-terminal domain"/>
    <property type="match status" value="2"/>
</dbReference>
<feature type="signal peptide" evidence="2">
    <location>
        <begin position="1"/>
        <end position="30"/>
    </location>
</feature>
<feature type="domain" description="BIG2" evidence="3">
    <location>
        <begin position="746"/>
        <end position="824"/>
    </location>
</feature>
<dbReference type="SMART" id="SM00635">
    <property type="entry name" value="BID_2"/>
    <property type="match status" value="2"/>
</dbReference>
<organism evidence="4 5">
    <name type="scientific">Paraglaciecola agarilytica NO2</name>
    <dbReference type="NCBI Taxonomy" id="1125747"/>
    <lineage>
        <taxon>Bacteria</taxon>
        <taxon>Pseudomonadati</taxon>
        <taxon>Pseudomonadota</taxon>
        <taxon>Gammaproteobacteria</taxon>
        <taxon>Alteromonadales</taxon>
        <taxon>Alteromonadaceae</taxon>
        <taxon>Paraglaciecola</taxon>
    </lineage>
</organism>
<dbReference type="Pfam" id="PF13517">
    <property type="entry name" value="FG-GAP_3"/>
    <property type="match status" value="2"/>
</dbReference>
<gene>
    <name evidence="4" type="ORF">GAGA_4772</name>
</gene>
<dbReference type="Proteomes" id="UP000008372">
    <property type="component" value="Unassembled WGS sequence"/>
</dbReference>
<accession>A0ABQ0IDW1</accession>
<evidence type="ECO:0000313" key="4">
    <source>
        <dbReference type="EMBL" id="GAC07596.1"/>
    </source>
</evidence>
<proteinExistence type="predicted"/>
<dbReference type="Pfam" id="PF07593">
    <property type="entry name" value="UnbV_ASPIC"/>
    <property type="match status" value="1"/>
</dbReference>
<keyword evidence="1 2" id="KW-0732">Signal</keyword>
<dbReference type="InterPro" id="IPR008964">
    <property type="entry name" value="Invasin/intimin_cell_adhesion"/>
</dbReference>
<dbReference type="Gene3D" id="2.60.40.1080">
    <property type="match status" value="2"/>
</dbReference>
<feature type="domain" description="BIG2" evidence="3">
    <location>
        <begin position="834"/>
        <end position="911"/>
    </location>
</feature>
<name>A0ABQ0IDW1_9ALTE</name>
<protein>
    <recommendedName>
        <fullName evidence="3">BIG2 domain-containing protein</fullName>
    </recommendedName>
</protein>
<dbReference type="InterPro" id="IPR013517">
    <property type="entry name" value="FG-GAP"/>
</dbReference>
<dbReference type="InterPro" id="IPR011519">
    <property type="entry name" value="UnbV_ASPIC"/>
</dbReference>
<dbReference type="InterPro" id="IPR003343">
    <property type="entry name" value="Big_2"/>
</dbReference>
<evidence type="ECO:0000259" key="3">
    <source>
        <dbReference type="SMART" id="SM00635"/>
    </source>
</evidence>
<keyword evidence="5" id="KW-1185">Reference proteome</keyword>
<evidence type="ECO:0000313" key="5">
    <source>
        <dbReference type="Proteomes" id="UP000008372"/>
    </source>
</evidence>
<dbReference type="InterPro" id="IPR028994">
    <property type="entry name" value="Integrin_alpha_N"/>
</dbReference>
<dbReference type="Gene3D" id="2.130.10.130">
    <property type="entry name" value="Integrin alpha, N-terminal"/>
    <property type="match status" value="2"/>
</dbReference>
<feature type="chain" id="PRO_5045042973" description="BIG2 domain-containing protein" evidence="2">
    <location>
        <begin position="31"/>
        <end position="1042"/>
    </location>
</feature>
<evidence type="ECO:0000256" key="1">
    <source>
        <dbReference type="ARBA" id="ARBA00022729"/>
    </source>
</evidence>
<dbReference type="Pfam" id="PF02368">
    <property type="entry name" value="Big_2"/>
    <property type="match status" value="2"/>
</dbReference>
<dbReference type="PANTHER" id="PTHR46580">
    <property type="entry name" value="SENSOR KINASE-RELATED"/>
    <property type="match status" value="1"/>
</dbReference>
<dbReference type="EMBL" id="BAEK01000087">
    <property type="protein sequence ID" value="GAC07596.1"/>
    <property type="molecule type" value="Genomic_DNA"/>
</dbReference>
<evidence type="ECO:0000256" key="2">
    <source>
        <dbReference type="SAM" id="SignalP"/>
    </source>
</evidence>
<dbReference type="PANTHER" id="PTHR46580:SF4">
    <property type="entry name" value="ATP_GTP-BINDING PROTEIN"/>
    <property type="match status" value="1"/>
</dbReference>
<dbReference type="SUPFAM" id="SSF49373">
    <property type="entry name" value="Invasin/intimin cell-adhesion fragments"/>
    <property type="match status" value="2"/>
</dbReference>
<sequence>MTGSNMPNKPFIHYLCVSTFIVLLPFGLTACGPTGDSSTDISVAPSAPAIFNYDVNGSKTKKLTFEIDNPGASANLTLLQGEQVLIDNLNIPRSGTQTLDALVHFQALGETRLQLRTINSPVTIKSLEIEDVPHVAVPQFKDISVVAGLDKVNSLKYGGPSVADIDQDGDYDFILNNHNAETSKIYWNNGDGTVTKHKDDLSRWFMQDLHGTALGDYDNDGDLDMLLSRGGGNGTNPSVSYFYRNNDSNFVRYTGDVGIDRGGRGRGARYIDMDLDGDLDLLLVNETGLANQTPQHLFYENNGQGGFTYKSVAGIQDVRSSRTLVTDLNGDNIEDIVMYGPLSIWQGNGDFTYTNISDSIPDAIRELSIVMAITDIDIDNDGDLDLYLARGKEFEHGKGETPSVDFDPIARNFSLKTRGYKGVDEFSFTASGPLKWHNYQFLGQNGFRGKAYPIFLGKDKTVNDVPADGTLEFDKTMAQGWPDDISANGVYLGHIGNNKWRGALVRNGDIFWSYFFTLSGVEEAETHFEPENRNIQDILLENKEGQFVDVTSQWNIPLGGNALGVTTGDFNNDGQQDLFVYRWGLVEKRISDLMLLNTGNGAFETVTMHGASDLGGPGFGDMGQAFDFDLDGNLDVLSGSEYGQWYLYNNQPIGDNHYALVNVGYSPQDNVDAIGAQVTIETPLATYVKRVGSAGEVFSQSLLNIVHFGLGSEQKIKRIHVRWRNGETATFVDKQADNMFDTDKLDATALAINTQGLAPRSGDEIQLTAALAPLNAQQDVSWQSSLPSVANISKTGLLQVVGKAGESTTITATTNKGKMSDTAQITVSQWYEKPLEAIQLSAAKTNLIAGDELTLSATFTPENPDNDQLKWISSAPQIATVDTKGNLHALTAGSVTVTAKAEANPSIQGSIDFDVQADVKPFIKIDNLAQLINQPVHAGDTFKVHVSYHASPGHTVIAADEGGLRVWLRHFKYRWFPIEDRIETDRSVLYTVSGNSTATLSTQGLVPSDELPEGQFYSLEVSFTNSNGKTFEDAIEEFILIE</sequence>
<reference evidence="4 5" key="1">
    <citation type="journal article" date="2014" name="Environ. Microbiol.">
        <title>Comparative genomics of the marine bacterial genus Glaciecola reveals the high degree of genomic diversity and genomic characteristic for cold adaptation.</title>
        <authorList>
            <person name="Qin Q.L."/>
            <person name="Xie B.B."/>
            <person name="Yu Y."/>
            <person name="Shu Y.L."/>
            <person name="Rong J.C."/>
            <person name="Zhang Y.J."/>
            <person name="Zhao D.L."/>
            <person name="Chen X.L."/>
            <person name="Zhang X.Y."/>
            <person name="Chen B."/>
            <person name="Zhou B.C."/>
            <person name="Zhang Y.Z."/>
        </authorList>
    </citation>
    <scope>NUCLEOTIDE SEQUENCE [LARGE SCALE GENOMIC DNA]</scope>
    <source>
        <strain evidence="4 5">NO2</strain>
    </source>
</reference>